<gene>
    <name evidence="11" type="ORF">PHSY_007359</name>
</gene>
<organism evidence="11 12">
    <name type="scientific">Pseudozyma hubeiensis (strain SY62)</name>
    <name type="common">Yeast</name>
    <dbReference type="NCBI Taxonomy" id="1305764"/>
    <lineage>
        <taxon>Eukaryota</taxon>
        <taxon>Fungi</taxon>
        <taxon>Dikarya</taxon>
        <taxon>Basidiomycota</taxon>
        <taxon>Ustilaginomycotina</taxon>
        <taxon>Ustilaginomycetes</taxon>
        <taxon>Ustilaginales</taxon>
        <taxon>Ustilaginaceae</taxon>
        <taxon>Pseudozyma</taxon>
    </lineage>
</organism>
<dbReference type="GO" id="GO:0016020">
    <property type="term" value="C:membrane"/>
    <property type="evidence" value="ECO:0007669"/>
    <property type="project" value="UniProtKB-SubCell"/>
</dbReference>
<evidence type="ECO:0000313" key="12">
    <source>
        <dbReference type="Proteomes" id="UP000014071"/>
    </source>
</evidence>
<dbReference type="OrthoDB" id="9991913at2759"/>
<proteinExistence type="inferred from homology"/>
<dbReference type="Pfam" id="PF00153">
    <property type="entry name" value="Mito_carr"/>
    <property type="match status" value="3"/>
</dbReference>
<comment type="similarity">
    <text evidence="2">Belongs to the mitochondrial carrier (TC 2.A.29) family.</text>
</comment>
<dbReference type="Proteomes" id="UP000014071">
    <property type="component" value="Unassembled WGS sequence"/>
</dbReference>
<evidence type="ECO:0000313" key="11">
    <source>
        <dbReference type="EMBL" id="GAC99756.1"/>
    </source>
</evidence>
<dbReference type="InterPro" id="IPR023395">
    <property type="entry name" value="MCP_dom_sf"/>
</dbReference>
<dbReference type="PROSITE" id="PS50920">
    <property type="entry name" value="SOLCAR"/>
    <property type="match status" value="3"/>
</dbReference>
<dbReference type="SUPFAM" id="SSF51735">
    <property type="entry name" value="NAD(P)-binding Rossmann-fold domains"/>
    <property type="match status" value="1"/>
</dbReference>
<feature type="compositionally biased region" description="Basic and acidic residues" evidence="9">
    <location>
        <begin position="313"/>
        <end position="323"/>
    </location>
</feature>
<feature type="repeat" description="Solcar" evidence="8">
    <location>
        <begin position="475"/>
        <end position="562"/>
    </location>
</feature>
<feature type="domain" description="D-isomer specific 2-hydroxyacid dehydrogenase NAD-binding" evidence="10">
    <location>
        <begin position="120"/>
        <end position="295"/>
    </location>
</feature>
<evidence type="ECO:0000256" key="1">
    <source>
        <dbReference type="ARBA" id="ARBA00004141"/>
    </source>
</evidence>
<dbReference type="Pfam" id="PF02826">
    <property type="entry name" value="2-Hacid_dh_C"/>
    <property type="match status" value="1"/>
</dbReference>
<dbReference type="Gene3D" id="3.40.50.720">
    <property type="entry name" value="NAD(P)-binding Rossmann-like Domain"/>
    <property type="match status" value="2"/>
</dbReference>
<dbReference type="PANTHER" id="PTHR45618">
    <property type="entry name" value="MITOCHONDRIAL DICARBOXYLATE CARRIER-RELATED"/>
    <property type="match status" value="1"/>
</dbReference>
<dbReference type="RefSeq" id="XP_012193343.1">
    <property type="nucleotide sequence ID" value="XM_012337953.1"/>
</dbReference>
<dbReference type="InterPro" id="IPR006140">
    <property type="entry name" value="D-isomer_DH_NAD-bd"/>
</dbReference>
<keyword evidence="6" id="KW-1133">Transmembrane helix</keyword>
<dbReference type="GO" id="GO:0016616">
    <property type="term" value="F:oxidoreductase activity, acting on the CH-OH group of donors, NAD or NADP as acceptor"/>
    <property type="evidence" value="ECO:0007669"/>
    <property type="project" value="InterPro"/>
</dbReference>
<dbReference type="SUPFAM" id="SSF103506">
    <property type="entry name" value="Mitochondrial carrier"/>
    <property type="match status" value="1"/>
</dbReference>
<feature type="region of interest" description="Disordered" evidence="9">
    <location>
        <begin position="298"/>
        <end position="323"/>
    </location>
</feature>
<keyword evidence="12" id="KW-1185">Reference proteome</keyword>
<sequence length="674" mass="72806">MAVPKILVCRTMPTSVLRRAEAAGKVELITRPDHEGEQAPSRDWVLSNLRDNTISGAVICLSDKVDAEFLDAAGPSLKVISTMSVGYDHIDLPLCKQRSVRIGNTPRVLDDAVAELCLLLTLMVTRQVPVATRTVREGEWPHNPWTPTCFMGPQLRGKTIGFLGFGNISQSLCKLLVPFKPARMVYTTSKARPFQRDDEYFSSLMQDAFPVDRIKVENVADKFEMARQADVVFVLVDLNPSTKHVVNKEFLDAMKPSAYIINASRGGTVDTSALVEALRNDKIAGAGLDVIEGEPGEFYCGNPRKKPSGTRQDPSRPRDGDKWLRCDDESRVCKDKSYRCNGGKVGSGANAGTFNAAKGALAGAGAGAAASSSSGNKATPKTYPFWLGGAAGCCAASITHPLDLTKYRLQTATVKQGMFRTIILSVRSEGVTSLWHGLTATLLRQFTYSVTRFAVYEDMKTRVTAASGKAPTTSELALCSGTAGAVAGVVGNPAEIVLVRMCSDLNLPKDARYGYKNCIDGLVRIVKDDGAGTLFRGLSPNVFRSVVMNISQLGSYDLFKGILQKLDVVPDGPVLQTAASFCAGTLSTTLCTPIDVVKSRVQNLKKGAGNVGVAGVIRDALAKDGPTVFFRGWTPAWLRLQPQTTLLFLFFEQFKSLVDKSREGKAQAEVRVNN</sequence>
<dbReference type="AlphaFoldDB" id="R9PEH7"/>
<evidence type="ECO:0000256" key="5">
    <source>
        <dbReference type="ARBA" id="ARBA00022737"/>
    </source>
</evidence>
<dbReference type="InterPro" id="IPR018108">
    <property type="entry name" value="MCP_transmembrane"/>
</dbReference>
<dbReference type="GO" id="GO:0051287">
    <property type="term" value="F:NAD binding"/>
    <property type="evidence" value="ECO:0007669"/>
    <property type="project" value="InterPro"/>
</dbReference>
<dbReference type="SUPFAM" id="SSF52283">
    <property type="entry name" value="Formate/glycerate dehydrogenase catalytic domain-like"/>
    <property type="match status" value="1"/>
</dbReference>
<reference evidence="12" key="1">
    <citation type="journal article" date="2013" name="Genome Announc.">
        <title>Draft genome sequence of the basidiomycetous yeast-like fungus Pseudozyma hubeiensis SY62, which produces an abundant amount of the biosurfactant mannosylerythritol lipids.</title>
        <authorList>
            <person name="Konishi M."/>
            <person name="Hatada Y."/>
            <person name="Horiuchi J."/>
        </authorList>
    </citation>
    <scope>NUCLEOTIDE SEQUENCE [LARGE SCALE GENOMIC DNA]</scope>
    <source>
        <strain evidence="12">SY62</strain>
    </source>
</reference>
<name>R9PEH7_PSEHS</name>
<evidence type="ECO:0000256" key="4">
    <source>
        <dbReference type="ARBA" id="ARBA00022692"/>
    </source>
</evidence>
<keyword evidence="5" id="KW-0677">Repeat</keyword>
<keyword evidence="7 8" id="KW-0472">Membrane</keyword>
<feature type="repeat" description="Solcar" evidence="8">
    <location>
        <begin position="383"/>
        <end position="462"/>
    </location>
</feature>
<dbReference type="EMBL" id="DF238832">
    <property type="protein sequence ID" value="GAC99756.1"/>
    <property type="molecule type" value="Genomic_DNA"/>
</dbReference>
<dbReference type="eggNOG" id="KOG0759">
    <property type="taxonomic scope" value="Eukaryota"/>
</dbReference>
<evidence type="ECO:0000256" key="2">
    <source>
        <dbReference type="ARBA" id="ARBA00006375"/>
    </source>
</evidence>
<dbReference type="HOGENOM" id="CLU_407749_0_0_1"/>
<feature type="repeat" description="Solcar" evidence="8">
    <location>
        <begin position="571"/>
        <end position="657"/>
    </location>
</feature>
<protein>
    <recommendedName>
        <fullName evidence="10">D-isomer specific 2-hydroxyacid dehydrogenase NAD-binding domain-containing protein</fullName>
    </recommendedName>
</protein>
<dbReference type="FunFam" id="1.50.40.10:FF:000212">
    <property type="entry name" value="Putative dicarboxylic acid transmembrane transporter"/>
    <property type="match status" value="1"/>
</dbReference>
<dbReference type="eggNOG" id="KOG0069">
    <property type="taxonomic scope" value="Eukaryota"/>
</dbReference>
<evidence type="ECO:0000256" key="3">
    <source>
        <dbReference type="ARBA" id="ARBA00022448"/>
    </source>
</evidence>
<evidence type="ECO:0000256" key="9">
    <source>
        <dbReference type="SAM" id="MobiDB-lite"/>
    </source>
</evidence>
<dbReference type="GeneID" id="24112622"/>
<evidence type="ECO:0000256" key="6">
    <source>
        <dbReference type="ARBA" id="ARBA00022989"/>
    </source>
</evidence>
<accession>R9PEH7</accession>
<evidence type="ECO:0000259" key="10">
    <source>
        <dbReference type="Pfam" id="PF02826"/>
    </source>
</evidence>
<dbReference type="InterPro" id="IPR036291">
    <property type="entry name" value="NAD(P)-bd_dom_sf"/>
</dbReference>
<dbReference type="InterPro" id="IPR050391">
    <property type="entry name" value="Mito_Metabolite_Transporter"/>
</dbReference>
<evidence type="ECO:0000256" key="8">
    <source>
        <dbReference type="PROSITE-ProRule" id="PRU00282"/>
    </source>
</evidence>
<dbReference type="Gene3D" id="1.50.40.10">
    <property type="entry name" value="Mitochondrial carrier domain"/>
    <property type="match status" value="1"/>
</dbReference>
<evidence type="ECO:0000256" key="7">
    <source>
        <dbReference type="ARBA" id="ARBA00023136"/>
    </source>
</evidence>
<comment type="subcellular location">
    <subcellularLocation>
        <location evidence="1">Membrane</location>
        <topology evidence="1">Multi-pass membrane protein</topology>
    </subcellularLocation>
</comment>
<keyword evidence="4 8" id="KW-0812">Transmembrane</keyword>
<keyword evidence="3" id="KW-0813">Transport</keyword>